<comment type="caution">
    <text evidence="4">The sequence shown here is derived from an EMBL/GenBank/DDBJ whole genome shotgun (WGS) entry which is preliminary data.</text>
</comment>
<evidence type="ECO:0000313" key="5">
    <source>
        <dbReference type="Proteomes" id="UP001519331"/>
    </source>
</evidence>
<dbReference type="Pfam" id="PF11181">
    <property type="entry name" value="YflT"/>
    <property type="match status" value="1"/>
</dbReference>
<dbReference type="Proteomes" id="UP001519331">
    <property type="component" value="Unassembled WGS sequence"/>
</dbReference>
<keyword evidence="2" id="KW-1133">Transmembrane helix</keyword>
<feature type="compositionally biased region" description="Acidic residues" evidence="1">
    <location>
        <begin position="244"/>
        <end position="255"/>
    </location>
</feature>
<name>A0ABS4SZ62_9MICC</name>
<dbReference type="RefSeq" id="WP_210047720.1">
    <property type="nucleotide sequence ID" value="NZ_JAGINX010000001.1"/>
</dbReference>
<feature type="transmembrane region" description="Helical" evidence="2">
    <location>
        <begin position="72"/>
        <end position="94"/>
    </location>
</feature>
<proteinExistence type="predicted"/>
<feature type="compositionally biased region" description="Polar residues" evidence="1">
    <location>
        <begin position="194"/>
        <end position="203"/>
    </location>
</feature>
<feature type="region of interest" description="Disordered" evidence="1">
    <location>
        <begin position="160"/>
        <end position="268"/>
    </location>
</feature>
<feature type="compositionally biased region" description="Basic and acidic residues" evidence="1">
    <location>
        <begin position="204"/>
        <end position="221"/>
    </location>
</feature>
<keyword evidence="2" id="KW-0472">Membrane</keyword>
<protein>
    <recommendedName>
        <fullName evidence="3">General stress protein 17M-like domain-containing protein</fullName>
    </recommendedName>
</protein>
<sequence>MAMNPDGGTARNTQTGGLPRGELLGRYRTYEQAQQVVDHLSSQDFDIKHLTIVGNDLRSVEHIRSRLTYPRVAGAGAAQGALFGLFIGLLIYLFSPEAPMANLLLSVLMGMGIWMIMGVVGFAVRKGRGFASSSQMVATTFDIVCDFSVSAKARQLVSGAGVSSVSASDDPTGVRPPVGPAVPSGNQGAGAEGESTTPQGQSARRSEREPTGYENLPDGRPRYGVRLSEVKKDEPQEQPSADAEAQEGEAPEGEIPEGPASDEERQER</sequence>
<keyword evidence="2" id="KW-0812">Transmembrane</keyword>
<feature type="domain" description="General stress protein 17M-like" evidence="3">
    <location>
        <begin position="23"/>
        <end position="108"/>
    </location>
</feature>
<keyword evidence="5" id="KW-1185">Reference proteome</keyword>
<dbReference type="InterPro" id="IPR025889">
    <property type="entry name" value="GSP17M-like_dom"/>
</dbReference>
<reference evidence="4 5" key="1">
    <citation type="submission" date="2021-03" db="EMBL/GenBank/DDBJ databases">
        <title>Sequencing the genomes of 1000 actinobacteria strains.</title>
        <authorList>
            <person name="Klenk H.-P."/>
        </authorList>
    </citation>
    <scope>NUCLEOTIDE SEQUENCE [LARGE SCALE GENOMIC DNA]</scope>
    <source>
        <strain evidence="4 5">DSM 12544</strain>
    </source>
</reference>
<organism evidence="4 5">
    <name type="scientific">Nesterenkonia lacusekhoensis</name>
    <dbReference type="NCBI Taxonomy" id="150832"/>
    <lineage>
        <taxon>Bacteria</taxon>
        <taxon>Bacillati</taxon>
        <taxon>Actinomycetota</taxon>
        <taxon>Actinomycetes</taxon>
        <taxon>Micrococcales</taxon>
        <taxon>Micrococcaceae</taxon>
        <taxon>Nesterenkonia</taxon>
    </lineage>
</organism>
<feature type="transmembrane region" description="Helical" evidence="2">
    <location>
        <begin position="100"/>
        <end position="124"/>
    </location>
</feature>
<evidence type="ECO:0000313" key="4">
    <source>
        <dbReference type="EMBL" id="MBP2317496.1"/>
    </source>
</evidence>
<evidence type="ECO:0000256" key="2">
    <source>
        <dbReference type="SAM" id="Phobius"/>
    </source>
</evidence>
<evidence type="ECO:0000256" key="1">
    <source>
        <dbReference type="SAM" id="MobiDB-lite"/>
    </source>
</evidence>
<gene>
    <name evidence="4" type="ORF">JOF45_000515</name>
</gene>
<dbReference type="EMBL" id="JAGINX010000001">
    <property type="protein sequence ID" value="MBP2317496.1"/>
    <property type="molecule type" value="Genomic_DNA"/>
</dbReference>
<accession>A0ABS4SZ62</accession>
<evidence type="ECO:0000259" key="3">
    <source>
        <dbReference type="Pfam" id="PF11181"/>
    </source>
</evidence>